<keyword evidence="3" id="KW-1185">Reference proteome</keyword>
<protein>
    <submittedName>
        <fullName evidence="2">Uncharacterized protein</fullName>
    </submittedName>
</protein>
<dbReference type="OrthoDB" id="10490874at2759"/>
<dbReference type="EMBL" id="WTPW01000125">
    <property type="protein sequence ID" value="KAF0544492.1"/>
    <property type="molecule type" value="Genomic_DNA"/>
</dbReference>
<sequence length="219" mass="24673">MSKKIIFKIETTETMSAGLKIQQERSENNRRKKENNKYETKVLESHKSPNDLQQTPSFELNSWPNTISGPPRRYTTSDIPNSTQNNNLTPRMPLRSKTLPSYTKVERPNKFLHQFVEEPKEDASMLQNSINTTSCMNYGANPIVSAETTISINATNLCNSNNIADPHLDASALSTSPVGTNCASIWIYYYDAFDGKCYGIDYNGQRVDIPSKSYISQVS</sequence>
<reference evidence="2 3" key="1">
    <citation type="journal article" date="2019" name="Environ. Microbiol.">
        <title>At the nexus of three kingdoms: the genome of the mycorrhizal fungus Gigaspora margarita provides insights into plant, endobacterial and fungal interactions.</title>
        <authorList>
            <person name="Venice F."/>
            <person name="Ghignone S."/>
            <person name="Salvioli di Fossalunga A."/>
            <person name="Amselem J."/>
            <person name="Novero M."/>
            <person name="Xianan X."/>
            <person name="Sedzielewska Toro K."/>
            <person name="Morin E."/>
            <person name="Lipzen A."/>
            <person name="Grigoriev I.V."/>
            <person name="Henrissat B."/>
            <person name="Martin F.M."/>
            <person name="Bonfante P."/>
        </authorList>
    </citation>
    <scope>NUCLEOTIDE SEQUENCE [LARGE SCALE GENOMIC DNA]</scope>
    <source>
        <strain evidence="2 3">BEG34</strain>
    </source>
</reference>
<comment type="caution">
    <text evidence="2">The sequence shown here is derived from an EMBL/GenBank/DDBJ whole genome shotgun (WGS) entry which is preliminary data.</text>
</comment>
<evidence type="ECO:0000313" key="3">
    <source>
        <dbReference type="Proteomes" id="UP000439903"/>
    </source>
</evidence>
<gene>
    <name evidence="2" type="ORF">F8M41_002821</name>
</gene>
<accession>A0A8H4ES53</accession>
<feature type="compositionally biased region" description="Basic and acidic residues" evidence="1">
    <location>
        <begin position="22"/>
        <end position="49"/>
    </location>
</feature>
<dbReference type="AlphaFoldDB" id="A0A8H4ES53"/>
<feature type="region of interest" description="Disordered" evidence="1">
    <location>
        <begin position="20"/>
        <end position="95"/>
    </location>
</feature>
<evidence type="ECO:0000256" key="1">
    <source>
        <dbReference type="SAM" id="MobiDB-lite"/>
    </source>
</evidence>
<organism evidence="2 3">
    <name type="scientific">Gigaspora margarita</name>
    <dbReference type="NCBI Taxonomy" id="4874"/>
    <lineage>
        <taxon>Eukaryota</taxon>
        <taxon>Fungi</taxon>
        <taxon>Fungi incertae sedis</taxon>
        <taxon>Mucoromycota</taxon>
        <taxon>Glomeromycotina</taxon>
        <taxon>Glomeromycetes</taxon>
        <taxon>Diversisporales</taxon>
        <taxon>Gigasporaceae</taxon>
        <taxon>Gigaspora</taxon>
    </lineage>
</organism>
<proteinExistence type="predicted"/>
<name>A0A8H4ES53_GIGMA</name>
<evidence type="ECO:0000313" key="2">
    <source>
        <dbReference type="EMBL" id="KAF0544492.1"/>
    </source>
</evidence>
<dbReference type="Proteomes" id="UP000439903">
    <property type="component" value="Unassembled WGS sequence"/>
</dbReference>
<feature type="compositionally biased region" description="Polar residues" evidence="1">
    <location>
        <begin position="50"/>
        <end position="89"/>
    </location>
</feature>